<dbReference type="InterPro" id="IPR001451">
    <property type="entry name" value="Hexapep"/>
</dbReference>
<dbReference type="Gene3D" id="2.160.10.10">
    <property type="entry name" value="Hexapeptide repeat proteins"/>
    <property type="match status" value="1"/>
</dbReference>
<dbReference type="Pfam" id="PF00132">
    <property type="entry name" value="Hexapep"/>
    <property type="match status" value="1"/>
</dbReference>
<dbReference type="PANTHER" id="PTHR43300">
    <property type="entry name" value="ACETYLTRANSFERASE"/>
    <property type="match status" value="1"/>
</dbReference>
<name>A0A2Z4GA18_9BACT</name>
<protein>
    <submittedName>
        <fullName evidence="2">Serine acetyltransferase</fullName>
    </submittedName>
</protein>
<evidence type="ECO:0000256" key="1">
    <source>
        <dbReference type="ARBA" id="ARBA00007274"/>
    </source>
</evidence>
<reference evidence="2 3" key="1">
    <citation type="submission" date="2018-05" db="EMBL/GenBank/DDBJ databases">
        <title>Complete genome sequence of Arcticibacterium luteifluviistationis SM1504T, a cytophagaceae bacterium isolated from Arctic surface seawater.</title>
        <authorList>
            <person name="Li Y."/>
            <person name="Qin Q.-L."/>
        </authorList>
    </citation>
    <scope>NUCLEOTIDE SEQUENCE [LARGE SCALE GENOMIC DNA]</scope>
    <source>
        <strain evidence="2 3">SM1504</strain>
    </source>
</reference>
<dbReference type="PANTHER" id="PTHR43300:SF7">
    <property type="entry name" value="UDP-N-ACETYLBACILLOSAMINE N-ACETYLTRANSFERASE"/>
    <property type="match status" value="1"/>
</dbReference>
<dbReference type="OrthoDB" id="9814490at2"/>
<dbReference type="Proteomes" id="UP000249873">
    <property type="component" value="Chromosome"/>
</dbReference>
<dbReference type="SUPFAM" id="SSF51161">
    <property type="entry name" value="Trimeric LpxA-like enzymes"/>
    <property type="match status" value="1"/>
</dbReference>
<gene>
    <name evidence="2" type="ORF">DJ013_07625</name>
</gene>
<evidence type="ECO:0000313" key="2">
    <source>
        <dbReference type="EMBL" id="AWV98047.1"/>
    </source>
</evidence>
<dbReference type="AlphaFoldDB" id="A0A2Z4GA18"/>
<proteinExistence type="inferred from homology"/>
<dbReference type="RefSeq" id="WP_111371149.1">
    <property type="nucleotide sequence ID" value="NZ_CP029480.1"/>
</dbReference>
<keyword evidence="3" id="KW-1185">Reference proteome</keyword>
<dbReference type="KEGG" id="als:DJ013_07625"/>
<dbReference type="InterPro" id="IPR050179">
    <property type="entry name" value="Trans_hexapeptide_repeat"/>
</dbReference>
<dbReference type="GO" id="GO:0016740">
    <property type="term" value="F:transferase activity"/>
    <property type="evidence" value="ECO:0007669"/>
    <property type="project" value="UniProtKB-KW"/>
</dbReference>
<sequence>MIKTKEDLNSYLKEDLKHFDNLNLVSLWFRGSESLPIVAFITFLRHYEYHFNNNRKSPISLIKKEFWRFLYRHAQLKYSLYVGVNVADAGLNLVHPGFRHLMKVGKIGKNCTILPMVLIGKKKPNTDSKISIGDNCYISTGATLLTPLNIGDNVIIGAGAVVTKDIPDNCTVAGIPAKIIVNKDNSID</sequence>
<comment type="similarity">
    <text evidence="1">Belongs to the transferase hexapeptide repeat family.</text>
</comment>
<accession>A0A2Z4GA18</accession>
<keyword evidence="2" id="KW-0808">Transferase</keyword>
<dbReference type="EMBL" id="CP029480">
    <property type="protein sequence ID" value="AWV98047.1"/>
    <property type="molecule type" value="Genomic_DNA"/>
</dbReference>
<evidence type="ECO:0000313" key="3">
    <source>
        <dbReference type="Proteomes" id="UP000249873"/>
    </source>
</evidence>
<organism evidence="2 3">
    <name type="scientific">Arcticibacterium luteifluviistationis</name>
    <dbReference type="NCBI Taxonomy" id="1784714"/>
    <lineage>
        <taxon>Bacteria</taxon>
        <taxon>Pseudomonadati</taxon>
        <taxon>Bacteroidota</taxon>
        <taxon>Cytophagia</taxon>
        <taxon>Cytophagales</taxon>
        <taxon>Leadbetterellaceae</taxon>
        <taxon>Arcticibacterium</taxon>
    </lineage>
</organism>
<dbReference type="InterPro" id="IPR011004">
    <property type="entry name" value="Trimer_LpxA-like_sf"/>
</dbReference>